<proteinExistence type="predicted"/>
<evidence type="ECO:0000313" key="1">
    <source>
        <dbReference type="EMBL" id="PXX80869.1"/>
    </source>
</evidence>
<sequence length="323" mass="35838">MKDTAAWSEYCKSLAPALIHACTMAPVSTGPSALVRELANTAPDWPFRHAACRGGWHRLGGLIDAKGKRLTDNLESWAETELATRQGDLGWLAEDYAEQGLLATRLVGRTHYLVAQAGDGPADFLQLEIEELQEIASHTLFADGEPATLDELLDPQLPAHSGRPLGLPYYVFRRVSHAGAFVARMRAKHPEPGPIHRMLEDWAACSAGQASDFCNHWVLAMSEHQDRFLQSVFRAKPMSTLEGHPPAFHGEQGQTNGALRAALTAYDRACGYPMAWYFHMLVTHAVPHWVAQTIIEDAQAGFEYLPERDLAVVRDWLHRPYAL</sequence>
<dbReference type="OrthoDB" id="9076234at2"/>
<dbReference type="EMBL" id="QJKI01000003">
    <property type="protein sequence ID" value="PXX80869.1"/>
    <property type="molecule type" value="Genomic_DNA"/>
</dbReference>
<organism evidence="1 2">
    <name type="scientific">Rivihabitans pingtungensis</name>
    <dbReference type="NCBI Taxonomy" id="1054498"/>
    <lineage>
        <taxon>Bacteria</taxon>
        <taxon>Pseudomonadati</taxon>
        <taxon>Pseudomonadota</taxon>
        <taxon>Betaproteobacteria</taxon>
        <taxon>Neisseriales</taxon>
        <taxon>Aquaspirillaceae</taxon>
        <taxon>Rivihabitans</taxon>
    </lineage>
</organism>
<gene>
    <name evidence="1" type="ORF">DFR34_103212</name>
</gene>
<dbReference type="AlphaFoldDB" id="A0A318KSY9"/>
<reference evidence="1 2" key="1">
    <citation type="submission" date="2018-05" db="EMBL/GenBank/DDBJ databases">
        <title>Genomic Encyclopedia of Type Strains, Phase IV (KMG-IV): sequencing the most valuable type-strain genomes for metagenomic binning, comparative biology and taxonomic classification.</title>
        <authorList>
            <person name="Goeker M."/>
        </authorList>
    </citation>
    <scope>NUCLEOTIDE SEQUENCE [LARGE SCALE GENOMIC DNA]</scope>
    <source>
        <strain evidence="1 2">DSM 29661</strain>
    </source>
</reference>
<keyword evidence="2" id="KW-1185">Reference proteome</keyword>
<evidence type="ECO:0000313" key="2">
    <source>
        <dbReference type="Proteomes" id="UP000247555"/>
    </source>
</evidence>
<name>A0A318KSY9_9NEIS</name>
<dbReference type="RefSeq" id="WP_110389896.1">
    <property type="nucleotide sequence ID" value="NZ_CALCOA010000153.1"/>
</dbReference>
<accession>A0A318KSY9</accession>
<comment type="caution">
    <text evidence="1">The sequence shown here is derived from an EMBL/GenBank/DDBJ whole genome shotgun (WGS) entry which is preliminary data.</text>
</comment>
<protein>
    <submittedName>
        <fullName evidence="1">Uncharacterized protein</fullName>
    </submittedName>
</protein>
<dbReference type="Proteomes" id="UP000247555">
    <property type="component" value="Unassembled WGS sequence"/>
</dbReference>